<gene>
    <name evidence="5" type="primary">gsiB_2</name>
    <name evidence="5" type="ORF">RUE5091_01288</name>
</gene>
<dbReference type="CDD" id="cd08503">
    <property type="entry name" value="PBP2_NikA_DppA_OppA_like_17"/>
    <property type="match status" value="1"/>
</dbReference>
<evidence type="ECO:0000256" key="2">
    <source>
        <dbReference type="ARBA" id="ARBA00005695"/>
    </source>
</evidence>
<evidence type="ECO:0000256" key="1">
    <source>
        <dbReference type="ARBA" id="ARBA00004418"/>
    </source>
</evidence>
<evidence type="ECO:0000313" key="6">
    <source>
        <dbReference type="Proteomes" id="UP000051260"/>
    </source>
</evidence>
<dbReference type="PANTHER" id="PTHR30290:SF38">
    <property type="entry name" value="D,D-DIPEPTIDE-BINDING PERIPLASMIC PROTEIN DDPA-RELATED"/>
    <property type="match status" value="1"/>
</dbReference>
<dbReference type="PIRSF" id="PIRSF002741">
    <property type="entry name" value="MppA"/>
    <property type="match status" value="1"/>
</dbReference>
<dbReference type="InterPro" id="IPR000914">
    <property type="entry name" value="SBP_5_dom"/>
</dbReference>
<dbReference type="GO" id="GO:0030288">
    <property type="term" value="C:outer membrane-bounded periplasmic space"/>
    <property type="evidence" value="ECO:0007669"/>
    <property type="project" value="UniProtKB-ARBA"/>
</dbReference>
<dbReference type="GO" id="GO:0043190">
    <property type="term" value="C:ATP-binding cassette (ABC) transporter complex"/>
    <property type="evidence" value="ECO:0007669"/>
    <property type="project" value="InterPro"/>
</dbReference>
<dbReference type="Gene3D" id="3.10.105.10">
    <property type="entry name" value="Dipeptide-binding Protein, Domain 3"/>
    <property type="match status" value="1"/>
</dbReference>
<reference evidence="6" key="1">
    <citation type="submission" date="2015-09" db="EMBL/GenBank/DDBJ databases">
        <authorList>
            <person name="Rodrigo-Torres L."/>
            <person name="Arahal D.R."/>
        </authorList>
    </citation>
    <scope>NUCLEOTIDE SEQUENCE [LARGE SCALE GENOMIC DNA]</scope>
    <source>
        <strain evidence="6">CECT 5091</strain>
    </source>
</reference>
<feature type="domain" description="Solute-binding protein family 5" evidence="4">
    <location>
        <begin position="92"/>
        <end position="441"/>
    </location>
</feature>
<evidence type="ECO:0000256" key="3">
    <source>
        <dbReference type="ARBA" id="ARBA00022729"/>
    </source>
</evidence>
<dbReference type="AlphaFoldDB" id="A0A0P1I6G8"/>
<dbReference type="GO" id="GO:1904680">
    <property type="term" value="F:peptide transmembrane transporter activity"/>
    <property type="evidence" value="ECO:0007669"/>
    <property type="project" value="TreeGrafter"/>
</dbReference>
<dbReference type="PANTHER" id="PTHR30290">
    <property type="entry name" value="PERIPLASMIC BINDING COMPONENT OF ABC TRANSPORTER"/>
    <property type="match status" value="1"/>
</dbReference>
<dbReference type="InterPro" id="IPR006311">
    <property type="entry name" value="TAT_signal"/>
</dbReference>
<name>A0A0P1I6G8_9RHOB</name>
<dbReference type="STRING" id="1715692.RUE5091_01288"/>
<sequence length="522" mass="57010">MSKFDPQPQALSRREFMAKAAALGLTATAANLIWVEAGLAETPKKGGHFVLGLKGGESTNSLDPALSASHVTAKALRAYGNTLTVVTTDGGIEPSLAESWEASENGKVWTFKIRKGVEFHNGKTLTPEDVQLTLARHSNEDSQSGALGIMRGIEDVRVDGDYVVITLNTPNADLPYLMSDYHLVMQPGGGIDNPGEGISTGAYKVTADEPGVRYAFEKFANHWDETVGHYDSHEILVLNDDTARSAALQAGQVHAINVVPPRTAKLFGRAPGVTLNATSGRGHYIFVMHTDTAPFDNKDLRLALKYAINREEMVDKVLRGFGSVGNDIPINEAYPLFDASMEQRQFDLAKASEHYKASGHDGSPIVLHVSDAAFAGAIDAAQLFQLSAQAAGIPLEIQREPADGYWSEVWNNKPFCASYWGGRPVQDQMWSVGYLSTADWNDTNFKNEEFDALLLKARAELDTSKRKDVYAQMARIVWEEGGLINPMFNQFIDGYSEKVTGWSAHANGDLMDGYVASRTWFA</sequence>
<comment type="subcellular location">
    <subcellularLocation>
        <location evidence="1">Periplasm</location>
    </subcellularLocation>
</comment>
<dbReference type="Proteomes" id="UP000051260">
    <property type="component" value="Unassembled WGS sequence"/>
</dbReference>
<comment type="similarity">
    <text evidence="2">Belongs to the bacterial solute-binding protein 5 family.</text>
</comment>
<organism evidence="5 6">
    <name type="scientific">Ruegeria denitrificans</name>
    <dbReference type="NCBI Taxonomy" id="1715692"/>
    <lineage>
        <taxon>Bacteria</taxon>
        <taxon>Pseudomonadati</taxon>
        <taxon>Pseudomonadota</taxon>
        <taxon>Alphaproteobacteria</taxon>
        <taxon>Rhodobacterales</taxon>
        <taxon>Roseobacteraceae</taxon>
        <taxon>Ruegeria</taxon>
    </lineage>
</organism>
<dbReference type="InterPro" id="IPR030678">
    <property type="entry name" value="Peptide/Ni-bd"/>
</dbReference>
<dbReference type="GO" id="GO:0015833">
    <property type="term" value="P:peptide transport"/>
    <property type="evidence" value="ECO:0007669"/>
    <property type="project" value="TreeGrafter"/>
</dbReference>
<dbReference type="PROSITE" id="PS51318">
    <property type="entry name" value="TAT"/>
    <property type="match status" value="1"/>
</dbReference>
<proteinExistence type="inferred from homology"/>
<dbReference type="InterPro" id="IPR039424">
    <property type="entry name" value="SBP_5"/>
</dbReference>
<dbReference type="Gene3D" id="3.40.190.10">
    <property type="entry name" value="Periplasmic binding protein-like II"/>
    <property type="match status" value="1"/>
</dbReference>
<keyword evidence="3" id="KW-0732">Signal</keyword>
<dbReference type="OrthoDB" id="9803988at2"/>
<dbReference type="Pfam" id="PF00496">
    <property type="entry name" value="SBP_bac_5"/>
    <property type="match status" value="1"/>
</dbReference>
<dbReference type="SUPFAM" id="SSF53850">
    <property type="entry name" value="Periplasmic binding protein-like II"/>
    <property type="match status" value="1"/>
</dbReference>
<evidence type="ECO:0000259" key="4">
    <source>
        <dbReference type="Pfam" id="PF00496"/>
    </source>
</evidence>
<evidence type="ECO:0000313" key="5">
    <source>
        <dbReference type="EMBL" id="CUJ93060.1"/>
    </source>
</evidence>
<dbReference type="Gene3D" id="3.90.76.10">
    <property type="entry name" value="Dipeptide-binding Protein, Domain 1"/>
    <property type="match status" value="1"/>
</dbReference>
<dbReference type="RefSeq" id="WP_058281021.1">
    <property type="nucleotide sequence ID" value="NZ_CYUD01000003.1"/>
</dbReference>
<dbReference type="EMBL" id="CYUD01000003">
    <property type="protein sequence ID" value="CUJ93060.1"/>
    <property type="molecule type" value="Genomic_DNA"/>
</dbReference>
<protein>
    <submittedName>
        <fullName evidence="5">Glutathione-binding protein GsiB</fullName>
    </submittedName>
</protein>
<accession>A0A0P1I6G8</accession>
<keyword evidence="6" id="KW-1185">Reference proteome</keyword>